<evidence type="ECO:0000313" key="5">
    <source>
        <dbReference type="EMBL" id="CAF3810954.1"/>
    </source>
</evidence>
<name>A0A815S6I2_9BILA</name>
<dbReference type="EMBL" id="CAJNRE010009757">
    <property type="protein sequence ID" value="CAF2084863.1"/>
    <property type="molecule type" value="Genomic_DNA"/>
</dbReference>
<evidence type="ECO:0000313" key="8">
    <source>
        <dbReference type="Proteomes" id="UP000663866"/>
    </source>
</evidence>
<dbReference type="EMBL" id="CAJNOW010000145">
    <property type="protein sequence ID" value="CAF1251943.1"/>
    <property type="molecule type" value="Genomic_DNA"/>
</dbReference>
<organism evidence="2 7">
    <name type="scientific">Rotaria magnacalcarata</name>
    <dbReference type="NCBI Taxonomy" id="392030"/>
    <lineage>
        <taxon>Eukaryota</taxon>
        <taxon>Metazoa</taxon>
        <taxon>Spiralia</taxon>
        <taxon>Gnathifera</taxon>
        <taxon>Rotifera</taxon>
        <taxon>Eurotatoria</taxon>
        <taxon>Bdelloidea</taxon>
        <taxon>Philodinida</taxon>
        <taxon>Philodinidae</taxon>
        <taxon>Rotaria</taxon>
    </lineage>
</organism>
<keyword evidence="8" id="KW-1185">Reference proteome</keyword>
<dbReference type="EMBL" id="CAJOBI010002801">
    <property type="protein sequence ID" value="CAF3944858.1"/>
    <property type="molecule type" value="Genomic_DNA"/>
</dbReference>
<comment type="caution">
    <text evidence="2">The sequence shown here is derived from an EMBL/GenBank/DDBJ whole genome shotgun (WGS) entry which is preliminary data.</text>
</comment>
<dbReference type="Proteomes" id="UP000663834">
    <property type="component" value="Unassembled WGS sequence"/>
</dbReference>
<evidence type="ECO:0000313" key="4">
    <source>
        <dbReference type="EMBL" id="CAF2084863.1"/>
    </source>
</evidence>
<protein>
    <submittedName>
        <fullName evidence="2">Uncharacterized protein</fullName>
    </submittedName>
</protein>
<proteinExistence type="predicted"/>
<accession>A0A815S6I2</accession>
<evidence type="ECO:0000313" key="1">
    <source>
        <dbReference type="EMBL" id="CAF1251943.1"/>
    </source>
</evidence>
<evidence type="ECO:0000313" key="6">
    <source>
        <dbReference type="EMBL" id="CAF3944858.1"/>
    </source>
</evidence>
<sequence length="723" mass="81250">MKIIFEHHGQKTTVIGNDYDSIAAKIRSLYPDENDKTIQFYDHELSDYFTFTSFEQIQDQPNGIKMSFILTNILDNVIDDNSLSLSVNENSSVTNSVTQRFHRRRIRKKQEVEPENRIHEAIVLPSYCDLIVQGLKTRESFPSIQKVFLEQTCAHLLNYYPESSSKSFHYSFVLALCEKFPALNYLNKDIDGKMGRAPHHTISRLLSRKKRNLKYYKCHPVPKRIRSSTIESNNNFITSEQVVVEEIPRKEAEVHKRNECHENSFLTQSSFIDLNGLLNDSTTTGPVTPSSNISNESTIRLLSTATASPPPTTVISPTTTVIPPPTTVISPTTTVIPPPTTVIPPPITPIRRATISMVPSSTTGFVNVSSIDTTSMSYTLPLAKTAPTNFMYRDGRIHLSSVQPQSIIALHKAVVPRVEKKTGNKHTTTALNSTATALNSTATTLNCTTTALNITTTTNSTATCTSTVNDEFNVLRPISIDNTIQLNNLSSDHQVLHFKVSKSEHDAYIKDVNRLRLIIKPKGKSAQNVSIGEIHALIRNSHKIRHRKLSENIDADFTSKVLHHQEIFHEEALIFEYSLLKNQLFSYEELHNEARQLLDEIIRKYSIQIEHHMSETDFKATARFCDGLGEQNIFFKNGITGIHPIIGVLLMPSIASGFEKAFLFVKNLPFKMAVSISVSGLHKILALLAVVYMNLNHSPTQTLLKILIENCKKKKTEQTNSTN</sequence>
<dbReference type="Proteomes" id="UP000663855">
    <property type="component" value="Unassembled WGS sequence"/>
</dbReference>
<evidence type="ECO:0000313" key="2">
    <source>
        <dbReference type="EMBL" id="CAF1487755.1"/>
    </source>
</evidence>
<dbReference type="EMBL" id="CAJOBG010000411">
    <property type="protein sequence ID" value="CAF3810954.1"/>
    <property type="molecule type" value="Genomic_DNA"/>
</dbReference>
<dbReference type="Proteomes" id="UP000663866">
    <property type="component" value="Unassembled WGS sequence"/>
</dbReference>
<dbReference type="EMBL" id="CAJNRF010006075">
    <property type="protein sequence ID" value="CAF2078181.1"/>
    <property type="molecule type" value="Genomic_DNA"/>
</dbReference>
<dbReference type="Proteomes" id="UP000676336">
    <property type="component" value="Unassembled WGS sequence"/>
</dbReference>
<dbReference type="AlphaFoldDB" id="A0A815S6I2"/>
<reference evidence="2" key="1">
    <citation type="submission" date="2021-02" db="EMBL/GenBank/DDBJ databases">
        <authorList>
            <person name="Nowell W R."/>
        </authorList>
    </citation>
    <scope>NUCLEOTIDE SEQUENCE</scope>
</reference>
<evidence type="ECO:0000313" key="3">
    <source>
        <dbReference type="EMBL" id="CAF2078181.1"/>
    </source>
</evidence>
<dbReference type="Proteomes" id="UP000663824">
    <property type="component" value="Unassembled WGS sequence"/>
</dbReference>
<dbReference type="Proteomes" id="UP000663856">
    <property type="component" value="Unassembled WGS sequence"/>
</dbReference>
<gene>
    <name evidence="2" type="ORF">CJN711_LOCUS26533</name>
    <name evidence="1" type="ORF">KQP761_LOCUS2335</name>
    <name evidence="4" type="ORF">MBJ925_LOCUS19325</name>
    <name evidence="5" type="ORF">OVN521_LOCUS4442</name>
    <name evidence="6" type="ORF">SMN809_LOCUS8923</name>
    <name evidence="3" type="ORF">WKI299_LOCUS15579</name>
</gene>
<dbReference type="OrthoDB" id="10044266at2759"/>
<evidence type="ECO:0000313" key="7">
    <source>
        <dbReference type="Proteomes" id="UP000663855"/>
    </source>
</evidence>
<dbReference type="EMBL" id="CAJNOV010012466">
    <property type="protein sequence ID" value="CAF1487755.1"/>
    <property type="molecule type" value="Genomic_DNA"/>
</dbReference>